<comment type="caution">
    <text evidence="1">The sequence shown here is derived from an EMBL/GenBank/DDBJ whole genome shotgun (WGS) entry which is preliminary data.</text>
</comment>
<name>X0WKC4_9ZZZZ</name>
<dbReference type="EMBL" id="BARS01035893">
    <property type="protein sequence ID" value="GAG23687.1"/>
    <property type="molecule type" value="Genomic_DNA"/>
</dbReference>
<sequence length="258" mass="26210">PLTSEGLEITTGLGSIEILFPDDALSVSGNLDLTILDFVDLNGNFAFEKNSEPVTATLADSSTVNVEVLTIGASGVTGFAGVNGPASNSNAMGISLSDINFALVLMSVSSPAPGDNRSWTALRAEVGSISLKGISGFGLTVESFILELNTAGGEINGAANSAVVNFAVSDFDGNTVADGGYTVDLGGGNTVLIDFETELLRVGGTLEVLDGFIYIRGEFGFEKSSIPVTATLANSTSAPVDILAISAKDVTAFVGVNG</sequence>
<feature type="non-terminal residue" evidence="1">
    <location>
        <position position="258"/>
    </location>
</feature>
<organism evidence="1">
    <name type="scientific">marine sediment metagenome</name>
    <dbReference type="NCBI Taxonomy" id="412755"/>
    <lineage>
        <taxon>unclassified sequences</taxon>
        <taxon>metagenomes</taxon>
        <taxon>ecological metagenomes</taxon>
    </lineage>
</organism>
<gene>
    <name evidence="1" type="ORF">S01H1_55237</name>
</gene>
<proteinExistence type="predicted"/>
<protein>
    <submittedName>
        <fullName evidence="1">Uncharacterized protein</fullName>
    </submittedName>
</protein>
<feature type="non-terminal residue" evidence="1">
    <location>
        <position position="1"/>
    </location>
</feature>
<accession>X0WKC4</accession>
<evidence type="ECO:0000313" key="1">
    <source>
        <dbReference type="EMBL" id="GAG23687.1"/>
    </source>
</evidence>
<dbReference type="AlphaFoldDB" id="X0WKC4"/>
<reference evidence="1" key="1">
    <citation type="journal article" date="2014" name="Front. Microbiol.">
        <title>High frequency of phylogenetically diverse reductive dehalogenase-homologous genes in deep subseafloor sedimentary metagenomes.</title>
        <authorList>
            <person name="Kawai M."/>
            <person name="Futagami T."/>
            <person name="Toyoda A."/>
            <person name="Takaki Y."/>
            <person name="Nishi S."/>
            <person name="Hori S."/>
            <person name="Arai W."/>
            <person name="Tsubouchi T."/>
            <person name="Morono Y."/>
            <person name="Uchiyama I."/>
            <person name="Ito T."/>
            <person name="Fujiyama A."/>
            <person name="Inagaki F."/>
            <person name="Takami H."/>
        </authorList>
    </citation>
    <scope>NUCLEOTIDE SEQUENCE</scope>
    <source>
        <strain evidence="1">Expedition CK06-06</strain>
    </source>
</reference>